<reference evidence="3 4" key="1">
    <citation type="submission" date="2019-12" db="EMBL/GenBank/DDBJ databases">
        <authorList>
            <person name="Lee S.D."/>
        </authorList>
    </citation>
    <scope>NUCLEOTIDE SEQUENCE [LARGE SCALE GENOMIC DNA]</scope>
    <source>
        <strain evidence="3 4">SAP-6</strain>
    </source>
</reference>
<keyword evidence="2" id="KW-0732">Signal</keyword>
<reference evidence="3 4" key="2">
    <citation type="submission" date="2020-02" db="EMBL/GenBank/DDBJ databases">
        <title>The new genus of Enterobacteriales.</title>
        <authorList>
            <person name="Kim I.S."/>
        </authorList>
    </citation>
    <scope>NUCLEOTIDE SEQUENCE [LARGE SCALE GENOMIC DNA]</scope>
    <source>
        <strain evidence="3 4">SAP-6</strain>
    </source>
</reference>
<dbReference type="EMBL" id="WUBS01000029">
    <property type="protein sequence ID" value="NDL66030.1"/>
    <property type="molecule type" value="Genomic_DNA"/>
</dbReference>
<dbReference type="Proteomes" id="UP000461443">
    <property type="component" value="Unassembled WGS sequence"/>
</dbReference>
<name>A0A845SM86_9GAMM</name>
<evidence type="ECO:0000256" key="2">
    <source>
        <dbReference type="SAM" id="SignalP"/>
    </source>
</evidence>
<feature type="compositionally biased region" description="Polar residues" evidence="1">
    <location>
        <begin position="138"/>
        <end position="156"/>
    </location>
</feature>
<accession>A0A845SM86</accession>
<evidence type="ECO:0000256" key="1">
    <source>
        <dbReference type="SAM" id="MobiDB-lite"/>
    </source>
</evidence>
<evidence type="ECO:0000313" key="4">
    <source>
        <dbReference type="Proteomes" id="UP000461443"/>
    </source>
</evidence>
<proteinExistence type="predicted"/>
<protein>
    <submittedName>
        <fullName evidence="3">Uncharacterized protein</fullName>
    </submittedName>
</protein>
<sequence>MKQKLFSLSLLVATAVVAFPSQAATGSITKSASAQIVTVYSNGTALPSLAALRVASTDFPSGTLNKSKTLTLLSYTVAAYPKALTDSVQLCYYEPYKSSPALCIPVTSGSSGTTTQFNTLTFNSGAYLQVRHDFTGNPGDSLQPSRQESVTWDYSY</sequence>
<comment type="caution">
    <text evidence="3">The sequence shown here is derived from an EMBL/GenBank/DDBJ whole genome shotgun (WGS) entry which is preliminary data.</text>
</comment>
<feature type="chain" id="PRO_5032628840" evidence="2">
    <location>
        <begin position="24"/>
        <end position="156"/>
    </location>
</feature>
<feature type="signal peptide" evidence="2">
    <location>
        <begin position="1"/>
        <end position="23"/>
    </location>
</feature>
<feature type="region of interest" description="Disordered" evidence="1">
    <location>
        <begin position="135"/>
        <end position="156"/>
    </location>
</feature>
<gene>
    <name evidence="3" type="ORF">GRH90_25220</name>
</gene>
<dbReference type="RefSeq" id="WP_162368733.1">
    <property type="nucleotide sequence ID" value="NZ_WUBS01000029.1"/>
</dbReference>
<evidence type="ECO:0000313" key="3">
    <source>
        <dbReference type="EMBL" id="NDL66030.1"/>
    </source>
</evidence>
<organism evidence="3 4">
    <name type="scientific">Acerihabitans arboris</name>
    <dbReference type="NCBI Taxonomy" id="2691583"/>
    <lineage>
        <taxon>Bacteria</taxon>
        <taxon>Pseudomonadati</taxon>
        <taxon>Pseudomonadota</taxon>
        <taxon>Gammaproteobacteria</taxon>
        <taxon>Enterobacterales</taxon>
        <taxon>Pectobacteriaceae</taxon>
        <taxon>Acerihabitans</taxon>
    </lineage>
</organism>
<dbReference type="AlphaFoldDB" id="A0A845SM86"/>
<keyword evidence="4" id="KW-1185">Reference proteome</keyword>